<feature type="transmembrane region" description="Helical" evidence="6">
    <location>
        <begin position="328"/>
        <end position="355"/>
    </location>
</feature>
<gene>
    <name evidence="7" type="ORF">PMAA_025690</name>
</gene>
<feature type="transmembrane region" description="Helical" evidence="6">
    <location>
        <begin position="444"/>
        <end position="464"/>
    </location>
</feature>
<reference evidence="8" key="1">
    <citation type="journal article" date="2015" name="Genome Announc.">
        <title>Genome sequence of the AIDS-associated pathogen Penicillium marneffei (ATCC18224) and its near taxonomic relative Talaromyces stipitatus (ATCC10500).</title>
        <authorList>
            <person name="Nierman W.C."/>
            <person name="Fedorova-Abrams N.D."/>
            <person name="Andrianopoulos A."/>
        </authorList>
    </citation>
    <scope>NUCLEOTIDE SEQUENCE [LARGE SCALE GENOMIC DNA]</scope>
    <source>
        <strain evidence="8">ATCC 18224 / CBS 334.59 / QM 7333</strain>
    </source>
</reference>
<feature type="transmembrane region" description="Helical" evidence="6">
    <location>
        <begin position="250"/>
        <end position="270"/>
    </location>
</feature>
<sequence>MSLCNEPQERILTADIKPLQPSETRSNHGAVIESGTIEELGYVAVYRRFQDRADYLCGPLSAILITGNYQVSYGGYWGLSWGWIIPNAILLPQVLAIAELASSMPINGSFYWWAGALAPPRWSHAVSLITGWLNVQAMFAATAAFAYAVASSLAYAVAIAFPSMIWTNAEIMCLSLAVLATWGSLMTLRLERIAFVYMTIAILILLHMLVFVFGLPIAHKLQNLPFVSAKTVFGEYSNFSDWGLPVAIPYSWFGALWVNSGWVVPVYVTEETHNARIEIPKSLYYTFTTNTVCGLVICLISAFCINDMEAAAASENGYPLMDLIYQHWGQAFTATFLLFIALVGIIGGSGTLLTYAGQIAAFARDGGFPWHERVAYVHPRLNLPIYSVAILGTGTFLVLIVSLSPKASSIMYSIAVVTGLITFLIPVSFRIFAGDRWVPGPWNLGRWSMTVHITTVITQVYLMIMECFPTTPNWTVDTFNYAFALTAAAVVISCGLYWTVGRKNYKGLNLDALEVWRHHTV</sequence>
<feature type="transmembrane region" description="Helical" evidence="6">
    <location>
        <begin position="194"/>
        <end position="218"/>
    </location>
</feature>
<protein>
    <recommendedName>
        <fullName evidence="9">Amino acid permease</fullName>
    </recommendedName>
</protein>
<evidence type="ECO:0000313" key="7">
    <source>
        <dbReference type="EMBL" id="EEA27718.1"/>
    </source>
</evidence>
<keyword evidence="4 6" id="KW-1133">Transmembrane helix</keyword>
<feature type="transmembrane region" description="Helical" evidence="6">
    <location>
        <begin position="137"/>
        <end position="158"/>
    </location>
</feature>
<accession>B6Q7G6</accession>
<dbReference type="AlphaFoldDB" id="B6Q7G6"/>
<evidence type="ECO:0000256" key="4">
    <source>
        <dbReference type="ARBA" id="ARBA00022989"/>
    </source>
</evidence>
<dbReference type="PIRSF" id="PIRSF006060">
    <property type="entry name" value="AA_transporter"/>
    <property type="match status" value="1"/>
</dbReference>
<feature type="transmembrane region" description="Helical" evidence="6">
    <location>
        <begin position="479"/>
        <end position="500"/>
    </location>
</feature>
<dbReference type="VEuPathDB" id="FungiDB:PMAA_025690"/>
<evidence type="ECO:0000256" key="3">
    <source>
        <dbReference type="ARBA" id="ARBA00022692"/>
    </source>
</evidence>
<dbReference type="InterPro" id="IPR002293">
    <property type="entry name" value="AA/rel_permease1"/>
</dbReference>
<feature type="transmembrane region" description="Helical" evidence="6">
    <location>
        <begin position="410"/>
        <end position="432"/>
    </location>
</feature>
<keyword evidence="5 6" id="KW-0472">Membrane</keyword>
<feature type="transmembrane region" description="Helical" evidence="6">
    <location>
        <begin position="164"/>
        <end position="182"/>
    </location>
</feature>
<dbReference type="OrthoDB" id="4476201at2759"/>
<dbReference type="Pfam" id="PF13520">
    <property type="entry name" value="AA_permease_2"/>
    <property type="match status" value="1"/>
</dbReference>
<dbReference type="Gene3D" id="1.20.1740.10">
    <property type="entry name" value="Amino acid/polyamine transporter I"/>
    <property type="match status" value="1"/>
</dbReference>
<feature type="transmembrane region" description="Helical" evidence="6">
    <location>
        <begin position="383"/>
        <end position="404"/>
    </location>
</feature>
<evidence type="ECO:0000256" key="5">
    <source>
        <dbReference type="ARBA" id="ARBA00023136"/>
    </source>
</evidence>
<feature type="transmembrane region" description="Helical" evidence="6">
    <location>
        <begin position="282"/>
        <end position="308"/>
    </location>
</feature>
<dbReference type="PhylomeDB" id="B6Q7G6"/>
<dbReference type="HOGENOM" id="CLU_004495_6_2_1"/>
<dbReference type="STRING" id="441960.B6Q7G6"/>
<dbReference type="GO" id="GO:0016020">
    <property type="term" value="C:membrane"/>
    <property type="evidence" value="ECO:0007669"/>
    <property type="project" value="UniProtKB-SubCell"/>
</dbReference>
<name>B6Q7G6_TALMQ</name>
<proteinExistence type="predicted"/>
<evidence type="ECO:0008006" key="9">
    <source>
        <dbReference type="Google" id="ProtNLM"/>
    </source>
</evidence>
<evidence type="ECO:0000256" key="1">
    <source>
        <dbReference type="ARBA" id="ARBA00004141"/>
    </source>
</evidence>
<organism evidence="7 8">
    <name type="scientific">Talaromyces marneffei (strain ATCC 18224 / CBS 334.59 / QM 7333)</name>
    <name type="common">Penicillium marneffei</name>
    <dbReference type="NCBI Taxonomy" id="441960"/>
    <lineage>
        <taxon>Eukaryota</taxon>
        <taxon>Fungi</taxon>
        <taxon>Dikarya</taxon>
        <taxon>Ascomycota</taxon>
        <taxon>Pezizomycotina</taxon>
        <taxon>Eurotiomycetes</taxon>
        <taxon>Eurotiomycetidae</taxon>
        <taxon>Eurotiales</taxon>
        <taxon>Trichocomaceae</taxon>
        <taxon>Talaromyces</taxon>
        <taxon>Talaromyces sect. Talaromyces</taxon>
    </lineage>
</organism>
<comment type="subcellular location">
    <subcellularLocation>
        <location evidence="1">Membrane</location>
        <topology evidence="1">Multi-pass membrane protein</topology>
    </subcellularLocation>
</comment>
<evidence type="ECO:0000256" key="2">
    <source>
        <dbReference type="ARBA" id="ARBA00022448"/>
    </source>
</evidence>
<evidence type="ECO:0000313" key="8">
    <source>
        <dbReference type="Proteomes" id="UP000001294"/>
    </source>
</evidence>
<keyword evidence="8" id="KW-1185">Reference proteome</keyword>
<dbReference type="PANTHER" id="PTHR45649">
    <property type="entry name" value="AMINO-ACID PERMEASE BAT1"/>
    <property type="match status" value="1"/>
</dbReference>
<dbReference type="GO" id="GO:0022857">
    <property type="term" value="F:transmembrane transporter activity"/>
    <property type="evidence" value="ECO:0007669"/>
    <property type="project" value="InterPro"/>
</dbReference>
<keyword evidence="2" id="KW-0813">Transport</keyword>
<dbReference type="PANTHER" id="PTHR45649:SF26">
    <property type="entry name" value="OS04G0435100 PROTEIN"/>
    <property type="match status" value="1"/>
</dbReference>
<keyword evidence="3 6" id="KW-0812">Transmembrane</keyword>
<evidence type="ECO:0000256" key="6">
    <source>
        <dbReference type="SAM" id="Phobius"/>
    </source>
</evidence>
<dbReference type="Proteomes" id="UP000001294">
    <property type="component" value="Unassembled WGS sequence"/>
</dbReference>
<dbReference type="EMBL" id="DS995899">
    <property type="protein sequence ID" value="EEA27718.1"/>
    <property type="molecule type" value="Genomic_DNA"/>
</dbReference>